<feature type="compositionally biased region" description="Polar residues" evidence="1">
    <location>
        <begin position="166"/>
        <end position="176"/>
    </location>
</feature>
<feature type="region of interest" description="Disordered" evidence="1">
    <location>
        <begin position="158"/>
        <end position="180"/>
    </location>
</feature>
<dbReference type="EMBL" id="JAPWDV010000003">
    <property type="protein sequence ID" value="KAJ6218584.1"/>
    <property type="molecule type" value="Genomic_DNA"/>
</dbReference>
<accession>A0A9Q0M484</accession>
<feature type="compositionally biased region" description="Acidic residues" evidence="1">
    <location>
        <begin position="134"/>
        <end position="146"/>
    </location>
</feature>
<dbReference type="AlphaFoldDB" id="A0A9Q0M484"/>
<evidence type="ECO:0000313" key="3">
    <source>
        <dbReference type="Proteomes" id="UP001142055"/>
    </source>
</evidence>
<proteinExistence type="predicted"/>
<keyword evidence="3" id="KW-1185">Reference proteome</keyword>
<evidence type="ECO:0000256" key="1">
    <source>
        <dbReference type="SAM" id="MobiDB-lite"/>
    </source>
</evidence>
<feature type="compositionally biased region" description="Polar residues" evidence="1">
    <location>
        <begin position="124"/>
        <end position="133"/>
    </location>
</feature>
<protein>
    <submittedName>
        <fullName evidence="2">Uncharacterized protein</fullName>
    </submittedName>
</protein>
<feature type="region of interest" description="Disordered" evidence="1">
    <location>
        <begin position="121"/>
        <end position="146"/>
    </location>
</feature>
<evidence type="ECO:0000313" key="2">
    <source>
        <dbReference type="EMBL" id="KAJ6218584.1"/>
    </source>
</evidence>
<dbReference type="Proteomes" id="UP001142055">
    <property type="component" value="Chromosome 3"/>
</dbReference>
<reference evidence="2" key="1">
    <citation type="submission" date="2022-12" db="EMBL/GenBank/DDBJ databases">
        <title>Genome assemblies of Blomia tropicalis.</title>
        <authorList>
            <person name="Cui Y."/>
        </authorList>
    </citation>
    <scope>NUCLEOTIDE SEQUENCE</scope>
    <source>
        <tissue evidence="2">Adult mites</tissue>
    </source>
</reference>
<comment type="caution">
    <text evidence="2">The sequence shown here is derived from an EMBL/GenBank/DDBJ whole genome shotgun (WGS) entry which is preliminary data.</text>
</comment>
<organism evidence="2 3">
    <name type="scientific">Blomia tropicalis</name>
    <name type="common">Mite</name>
    <dbReference type="NCBI Taxonomy" id="40697"/>
    <lineage>
        <taxon>Eukaryota</taxon>
        <taxon>Metazoa</taxon>
        <taxon>Ecdysozoa</taxon>
        <taxon>Arthropoda</taxon>
        <taxon>Chelicerata</taxon>
        <taxon>Arachnida</taxon>
        <taxon>Acari</taxon>
        <taxon>Acariformes</taxon>
        <taxon>Sarcoptiformes</taxon>
        <taxon>Astigmata</taxon>
        <taxon>Glycyphagoidea</taxon>
        <taxon>Echimyopodidae</taxon>
        <taxon>Blomia</taxon>
    </lineage>
</organism>
<sequence length="239" mass="27849">MRLINNMQPTPFYPPSYHHSLLEPFSFHLNTSLSVENLYHAFLIRRGKTTIMNDNVSMYRNEQPFNVGETIRTRARSEPISIVDNQRSDYHNEMAVNIGPNNQVFRYKICGSPPKENFLEYYQPSDQGSSIQNDEPEIQSDDDDEDGMIFKIDDLDHEGNSDESYKSQMIQPSGSNDRNDVFHSLEPDSELYYRKMFTQLIQLPLVRDGVDCGYQGKHNQTEIKLKQIAEELRQICHDF</sequence>
<feature type="non-terminal residue" evidence="2">
    <location>
        <position position="239"/>
    </location>
</feature>
<name>A0A9Q0M484_BLOTA</name>
<gene>
    <name evidence="2" type="ORF">RDWZM_009741</name>
</gene>